<evidence type="ECO:0000313" key="1">
    <source>
        <dbReference type="EMBL" id="MEB3429710.1"/>
    </source>
</evidence>
<comment type="caution">
    <text evidence="1">The sequence shown here is derived from an EMBL/GenBank/DDBJ whole genome shotgun (WGS) entry which is preliminary data.</text>
</comment>
<keyword evidence="2" id="KW-1185">Reference proteome</keyword>
<sequence length="97" mass="11546">MLGLRTQENNEFIKFFELVQAEANKLNKVFFLDFGQCEDVQFNGMEVDSLYGWLIPKEEVETFNKEFINKINLSKWNDYCAWVIPNIINEKLNIVFE</sequence>
<dbReference type="RefSeq" id="WP_324619884.1">
    <property type="nucleotide sequence ID" value="NZ_JAYKOT010000003.1"/>
</dbReference>
<dbReference type="AlphaFoldDB" id="A0AAW9MZB8"/>
<reference evidence="1 2" key="1">
    <citation type="submission" date="2024-01" db="EMBL/GenBank/DDBJ databases">
        <title>Complete genome sequence of Citroniella saccharovorans strain M6.X9, isolated from human fecal sample.</title>
        <authorList>
            <person name="Cheng G."/>
            <person name="Westerholm M."/>
            <person name="Schnurer A."/>
        </authorList>
    </citation>
    <scope>NUCLEOTIDE SEQUENCE [LARGE SCALE GENOMIC DNA]</scope>
    <source>
        <strain evidence="1 2">DSM 29873</strain>
    </source>
</reference>
<gene>
    <name evidence="1" type="ORF">VLK81_06740</name>
</gene>
<dbReference type="EMBL" id="JAYKOT010000003">
    <property type="protein sequence ID" value="MEB3429710.1"/>
    <property type="molecule type" value="Genomic_DNA"/>
</dbReference>
<name>A0AAW9MZB8_9FIRM</name>
<evidence type="ECO:0000313" key="2">
    <source>
        <dbReference type="Proteomes" id="UP001357733"/>
    </source>
</evidence>
<protein>
    <submittedName>
        <fullName evidence="1">Uncharacterized protein</fullName>
    </submittedName>
</protein>
<proteinExistence type="predicted"/>
<dbReference type="Proteomes" id="UP001357733">
    <property type="component" value="Unassembled WGS sequence"/>
</dbReference>
<organism evidence="1 2">
    <name type="scientific">Citroniella saccharovorans</name>
    <dbReference type="NCBI Taxonomy" id="2053367"/>
    <lineage>
        <taxon>Bacteria</taxon>
        <taxon>Bacillati</taxon>
        <taxon>Bacillota</taxon>
        <taxon>Tissierellia</taxon>
        <taxon>Tissierellales</taxon>
        <taxon>Peptoniphilaceae</taxon>
        <taxon>Citroniella</taxon>
    </lineage>
</organism>
<accession>A0AAW9MZB8</accession>